<organism evidence="8 9">
    <name type="scientific">Microthlaspi erraticum</name>
    <dbReference type="NCBI Taxonomy" id="1685480"/>
    <lineage>
        <taxon>Eukaryota</taxon>
        <taxon>Viridiplantae</taxon>
        <taxon>Streptophyta</taxon>
        <taxon>Embryophyta</taxon>
        <taxon>Tracheophyta</taxon>
        <taxon>Spermatophyta</taxon>
        <taxon>Magnoliopsida</taxon>
        <taxon>eudicotyledons</taxon>
        <taxon>Gunneridae</taxon>
        <taxon>Pentapetalae</taxon>
        <taxon>rosids</taxon>
        <taxon>malvids</taxon>
        <taxon>Brassicales</taxon>
        <taxon>Brassicaceae</taxon>
        <taxon>Coluteocarpeae</taxon>
        <taxon>Microthlaspi</taxon>
    </lineage>
</organism>
<feature type="coiled-coil region" evidence="6">
    <location>
        <begin position="34"/>
        <end position="94"/>
    </location>
</feature>
<keyword evidence="6" id="KW-0175">Coiled coil</keyword>
<dbReference type="PANTHER" id="PTHR31791">
    <property type="entry name" value="FRIGIDA-LIKE PROTEIN 3-RELATED"/>
    <property type="match status" value="1"/>
</dbReference>
<feature type="region of interest" description="Disordered" evidence="7">
    <location>
        <begin position="513"/>
        <end position="545"/>
    </location>
</feature>
<dbReference type="PANTHER" id="PTHR31791:SF78">
    <property type="entry name" value="FRIGIDA-LIKE PROTEIN"/>
    <property type="match status" value="1"/>
</dbReference>
<dbReference type="EMBL" id="CACVBM020001240">
    <property type="protein sequence ID" value="CAA7041215.1"/>
    <property type="molecule type" value="Genomic_DNA"/>
</dbReference>
<proteinExistence type="inferred from homology"/>
<evidence type="ECO:0000256" key="2">
    <source>
        <dbReference type="ARBA" id="ARBA00022473"/>
    </source>
</evidence>
<sequence length="564" mass="63843">MEKHSHEVLTVLEREKLLKSGASDILFCVSQLKVVEAYNEKRSQELELKEKELQNLSSDIDKKVKDFEKDKSEAGNLKKLVEECTQELRSKKTELTAKLDYSIKIQRDIDFKKKQLGSFTAEAGKVQDQKKVMEEETDRKKKDLSLILDQTKESSKQLAALDEQVESQRRLLEKLSLELECVGESSKGFRFDLEVKEKRFQALNNLIAISDEQLGLKSKELVEIQREVELHKQLKRNMMNMLVKRGKQPPIDDDTSQQDHGISASLTHHEVCSFLRAFPNPAEYVLELVQEDISEGSGLLHGSFAEILVLLFEELAKIQRLESLDTSQLQLKAEKVATLWKGKITIEAPTSSLEALAFLLFIVAYSIQKVIITKEETALLASSIAQYEQAPTLFSSLGLKLEIISEIVLGLVKKQQYISAVWLICVFKLNKDFPVSLLLKKEIKNLRRSALGMRPTESSQPQAKEEDGRRLRAILELVADYKLKIKLPGDLIAKLMVQREKNSIPLVRCSVEHGTTSSSNPLADSPNPATQLSRNGSTLPVMSSDVDSIKERPPIIFTYQRRGK</sequence>
<feature type="compositionally biased region" description="Polar residues" evidence="7">
    <location>
        <begin position="513"/>
        <end position="541"/>
    </location>
</feature>
<accession>A0A6D2JMG8</accession>
<dbReference type="Pfam" id="PF07899">
    <property type="entry name" value="Frigida"/>
    <property type="match status" value="1"/>
</dbReference>
<protein>
    <recommendedName>
        <fullName evidence="5">FRIGIDA-like protein</fullName>
    </recommendedName>
</protein>
<evidence type="ECO:0000256" key="1">
    <source>
        <dbReference type="ARBA" id="ARBA00008956"/>
    </source>
</evidence>
<dbReference type="GO" id="GO:0009908">
    <property type="term" value="P:flower development"/>
    <property type="evidence" value="ECO:0007669"/>
    <property type="project" value="UniProtKB-KW"/>
</dbReference>
<evidence type="ECO:0000313" key="9">
    <source>
        <dbReference type="Proteomes" id="UP000467841"/>
    </source>
</evidence>
<evidence type="ECO:0000256" key="7">
    <source>
        <dbReference type="SAM" id="MobiDB-lite"/>
    </source>
</evidence>
<comment type="similarity">
    <text evidence="1 5">Belongs to the Frigida family.</text>
</comment>
<evidence type="ECO:0000313" key="8">
    <source>
        <dbReference type="EMBL" id="CAA7041215.1"/>
    </source>
</evidence>
<keyword evidence="4 5" id="KW-0287">Flowering</keyword>
<reference evidence="8" key="1">
    <citation type="submission" date="2020-01" db="EMBL/GenBank/DDBJ databases">
        <authorList>
            <person name="Mishra B."/>
        </authorList>
    </citation>
    <scope>NUCLEOTIDE SEQUENCE [LARGE SCALE GENOMIC DNA]</scope>
</reference>
<dbReference type="OrthoDB" id="1166041at2759"/>
<dbReference type="GO" id="GO:0030154">
    <property type="term" value="P:cell differentiation"/>
    <property type="evidence" value="ECO:0007669"/>
    <property type="project" value="UniProtKB-KW"/>
</dbReference>
<evidence type="ECO:0000256" key="4">
    <source>
        <dbReference type="ARBA" id="ARBA00023089"/>
    </source>
</evidence>
<keyword evidence="9" id="KW-1185">Reference proteome</keyword>
<dbReference type="AlphaFoldDB" id="A0A6D2JMG8"/>
<dbReference type="InterPro" id="IPR012474">
    <property type="entry name" value="Frigida"/>
</dbReference>
<evidence type="ECO:0000256" key="5">
    <source>
        <dbReference type="RuleBase" id="RU364012"/>
    </source>
</evidence>
<dbReference type="Proteomes" id="UP000467841">
    <property type="component" value="Unassembled WGS sequence"/>
</dbReference>
<evidence type="ECO:0000256" key="3">
    <source>
        <dbReference type="ARBA" id="ARBA00022782"/>
    </source>
</evidence>
<name>A0A6D2JMG8_9BRAS</name>
<evidence type="ECO:0000256" key="6">
    <source>
        <dbReference type="SAM" id="Coils"/>
    </source>
</evidence>
<keyword evidence="2 5" id="KW-0217">Developmental protein</keyword>
<keyword evidence="3 5" id="KW-0221">Differentiation</keyword>
<gene>
    <name evidence="8" type="ORF">MERR_LOCUS28450</name>
</gene>
<comment type="caution">
    <text evidence="8">The sequence shown here is derived from an EMBL/GenBank/DDBJ whole genome shotgun (WGS) entry which is preliminary data.</text>
</comment>